<dbReference type="InterPro" id="IPR028009">
    <property type="entry name" value="ESCO_Acetyltransf_dom"/>
</dbReference>
<accession>A0A1I7WX68</accession>
<keyword evidence="2" id="KW-1185">Reference proteome</keyword>
<proteinExistence type="predicted"/>
<evidence type="ECO:0000313" key="3">
    <source>
        <dbReference type="WBParaSite" id="Hba_09800"/>
    </source>
</evidence>
<evidence type="ECO:0000259" key="1">
    <source>
        <dbReference type="Pfam" id="PF13880"/>
    </source>
</evidence>
<dbReference type="AlphaFoldDB" id="A0A1I7WX68"/>
<dbReference type="GO" id="GO:0000785">
    <property type="term" value="C:chromatin"/>
    <property type="evidence" value="ECO:0007669"/>
    <property type="project" value="TreeGrafter"/>
</dbReference>
<dbReference type="GO" id="GO:0061733">
    <property type="term" value="F:protein-lysine-acetyltransferase activity"/>
    <property type="evidence" value="ECO:0007669"/>
    <property type="project" value="TreeGrafter"/>
</dbReference>
<dbReference type="GO" id="GO:0005634">
    <property type="term" value="C:nucleus"/>
    <property type="evidence" value="ECO:0007669"/>
    <property type="project" value="TreeGrafter"/>
</dbReference>
<dbReference type="Pfam" id="PF13880">
    <property type="entry name" value="Acetyltransf_13"/>
    <property type="match status" value="1"/>
</dbReference>
<protein>
    <submittedName>
        <fullName evidence="3">Acetyltransf_13 domain-containing protein</fullName>
    </submittedName>
</protein>
<evidence type="ECO:0000313" key="2">
    <source>
        <dbReference type="Proteomes" id="UP000095283"/>
    </source>
</evidence>
<dbReference type="WBParaSite" id="Hba_09800">
    <property type="protein sequence ID" value="Hba_09800"/>
    <property type="gene ID" value="Hba_09800"/>
</dbReference>
<reference evidence="3" key="1">
    <citation type="submission" date="2016-11" db="UniProtKB">
        <authorList>
            <consortium name="WormBaseParasite"/>
        </authorList>
    </citation>
    <scope>IDENTIFICATION</scope>
</reference>
<dbReference type="PANTHER" id="PTHR45884:SF2">
    <property type="entry name" value="N-ACETYLTRANSFERASE ECO"/>
    <property type="match status" value="1"/>
</dbReference>
<dbReference type="Proteomes" id="UP000095283">
    <property type="component" value="Unplaced"/>
</dbReference>
<organism evidence="2 3">
    <name type="scientific">Heterorhabditis bacteriophora</name>
    <name type="common">Entomopathogenic nematode worm</name>
    <dbReference type="NCBI Taxonomy" id="37862"/>
    <lineage>
        <taxon>Eukaryota</taxon>
        <taxon>Metazoa</taxon>
        <taxon>Ecdysozoa</taxon>
        <taxon>Nematoda</taxon>
        <taxon>Chromadorea</taxon>
        <taxon>Rhabditida</taxon>
        <taxon>Rhabditina</taxon>
        <taxon>Rhabditomorpha</taxon>
        <taxon>Strongyloidea</taxon>
        <taxon>Heterorhabditidae</taxon>
        <taxon>Heterorhabditis</taxon>
    </lineage>
</organism>
<dbReference type="GO" id="GO:0007064">
    <property type="term" value="P:mitotic sister chromatid cohesion"/>
    <property type="evidence" value="ECO:0007669"/>
    <property type="project" value="TreeGrafter"/>
</dbReference>
<dbReference type="PANTHER" id="PTHR45884">
    <property type="entry name" value="N-ACETYLTRANSFERASE ECO"/>
    <property type="match status" value="1"/>
</dbReference>
<name>A0A1I7WX68_HETBA</name>
<sequence length="181" mass="20668">MAQQKRVTDFFLLPRTSKSPAFLPRTPLFDLNNKAVMRKKRLTVQDNDITQTTLDAGQKIIGGQYCQVEFVNVNVGFSSDLSLWGIDIRRTIWLCVLNELVSDGEPILGVNRIWTHPQARRKGVATTVLDIIRRKFLLGEVLPKHRVAFSDPTDDGRRFAEHYMQDCKESITSIMVYTATK</sequence>
<feature type="domain" description="N-acetyltransferase ESCO acetyl-transferase" evidence="1">
    <location>
        <begin position="107"/>
        <end position="167"/>
    </location>
</feature>